<evidence type="ECO:0000256" key="1">
    <source>
        <dbReference type="SAM" id="MobiDB-lite"/>
    </source>
</evidence>
<feature type="compositionally biased region" description="Basic and acidic residues" evidence="1">
    <location>
        <begin position="105"/>
        <end position="118"/>
    </location>
</feature>
<dbReference type="PROSITE" id="PS51257">
    <property type="entry name" value="PROKAR_LIPOPROTEIN"/>
    <property type="match status" value="1"/>
</dbReference>
<proteinExistence type="predicted"/>
<comment type="caution">
    <text evidence="3">The sequence shown here is derived from an EMBL/GenBank/DDBJ whole genome shotgun (WGS) entry which is preliminary data.</text>
</comment>
<evidence type="ECO:0008006" key="5">
    <source>
        <dbReference type="Google" id="ProtNLM"/>
    </source>
</evidence>
<dbReference type="AlphaFoldDB" id="A0A315Y3Q1"/>
<dbReference type="OrthoDB" id="1819452at2"/>
<feature type="compositionally biased region" description="Polar residues" evidence="1">
    <location>
        <begin position="62"/>
        <end position="103"/>
    </location>
</feature>
<feature type="compositionally biased region" description="Basic and acidic residues" evidence="1">
    <location>
        <begin position="31"/>
        <end position="47"/>
    </location>
</feature>
<evidence type="ECO:0000313" key="3">
    <source>
        <dbReference type="EMBL" id="PWJ15296.1"/>
    </source>
</evidence>
<feature type="chain" id="PRO_5039168549" description="Lipoprotein" evidence="2">
    <location>
        <begin position="18"/>
        <end position="229"/>
    </location>
</feature>
<gene>
    <name evidence="3" type="ORF">IE37_00190</name>
</gene>
<feature type="signal peptide" evidence="2">
    <location>
        <begin position="1"/>
        <end position="17"/>
    </location>
</feature>
<evidence type="ECO:0000256" key="2">
    <source>
        <dbReference type="SAM" id="SignalP"/>
    </source>
</evidence>
<name>A0A315Y3Q1_RUMFL</name>
<sequence>MKKRILAITAFMAVVLAGCGQINEPLTTTDSNDKPASKIEIQTEVHTDSVTTETITETEKTSAAQPTTEKTSMETTSDVSISETQAEDSTTNLISENNDTPQPQAEEKQSPAKTEKSAATESTTQATTTQAVTTDAPAVADSGKADDVFKMLDSLNYQAISCDGLPTHKLTAPDGTVYYLHLDENASYSYVWRRPSLIGDADNEAALTQEVIDAIYANWDQLNIVKTEW</sequence>
<feature type="region of interest" description="Disordered" evidence="1">
    <location>
        <begin position="25"/>
        <end position="135"/>
    </location>
</feature>
<dbReference type="EMBL" id="QGDI01000001">
    <property type="protein sequence ID" value="PWJ15296.1"/>
    <property type="molecule type" value="Genomic_DNA"/>
</dbReference>
<evidence type="ECO:0000313" key="4">
    <source>
        <dbReference type="Proteomes" id="UP000245720"/>
    </source>
</evidence>
<protein>
    <recommendedName>
        <fullName evidence="5">Lipoprotein</fullName>
    </recommendedName>
</protein>
<dbReference type="Proteomes" id="UP000245720">
    <property type="component" value="Unassembled WGS sequence"/>
</dbReference>
<reference evidence="3 4" key="1">
    <citation type="submission" date="2018-05" db="EMBL/GenBank/DDBJ databases">
        <title>The Hungate 1000. A catalogue of reference genomes from the rumen microbiome.</title>
        <authorList>
            <person name="Kelly W."/>
        </authorList>
    </citation>
    <scope>NUCLEOTIDE SEQUENCE [LARGE SCALE GENOMIC DNA]</scope>
    <source>
        <strain evidence="3 4">SAb67</strain>
    </source>
</reference>
<feature type="compositionally biased region" description="Low complexity" evidence="1">
    <location>
        <begin position="119"/>
        <end position="135"/>
    </location>
</feature>
<accession>A0A315Y3Q1</accession>
<organism evidence="3 4">
    <name type="scientific">Ruminococcus flavefaciens</name>
    <dbReference type="NCBI Taxonomy" id="1265"/>
    <lineage>
        <taxon>Bacteria</taxon>
        <taxon>Bacillati</taxon>
        <taxon>Bacillota</taxon>
        <taxon>Clostridia</taxon>
        <taxon>Eubacteriales</taxon>
        <taxon>Oscillospiraceae</taxon>
        <taxon>Ruminococcus</taxon>
    </lineage>
</organism>
<dbReference type="RefSeq" id="WP_109725100.1">
    <property type="nucleotide sequence ID" value="NZ_QGDI01000001.1"/>
</dbReference>
<keyword evidence="2" id="KW-0732">Signal</keyword>